<dbReference type="SUPFAM" id="SSF54637">
    <property type="entry name" value="Thioesterase/thiol ester dehydrase-isomerase"/>
    <property type="match status" value="1"/>
</dbReference>
<accession>A0A562KGB2</accession>
<evidence type="ECO:0000313" key="1">
    <source>
        <dbReference type="EMBL" id="TWH94468.1"/>
    </source>
</evidence>
<reference evidence="1 2" key="1">
    <citation type="journal article" date="2015" name="Stand. Genomic Sci.">
        <title>Genomic Encyclopedia of Bacterial and Archaeal Type Strains, Phase III: the genomes of soil and plant-associated and newly described type strains.</title>
        <authorList>
            <person name="Whitman W.B."/>
            <person name="Woyke T."/>
            <person name="Klenk H.P."/>
            <person name="Zhou Y."/>
            <person name="Lilburn T.G."/>
            <person name="Beck B.J."/>
            <person name="De Vos P."/>
            <person name="Vandamme P."/>
            <person name="Eisen J.A."/>
            <person name="Garrity G."/>
            <person name="Hugenholtz P."/>
            <person name="Kyrpides N.C."/>
        </authorList>
    </citation>
    <scope>NUCLEOTIDE SEQUENCE [LARGE SCALE GENOMIC DNA]</scope>
    <source>
        <strain evidence="1 2">CGMCC 1.7748</strain>
    </source>
</reference>
<comment type="caution">
    <text evidence="1">The sequence shown here is derived from an EMBL/GenBank/DDBJ whole genome shotgun (WGS) entry which is preliminary data.</text>
</comment>
<dbReference type="InterPro" id="IPR029069">
    <property type="entry name" value="HotDog_dom_sf"/>
</dbReference>
<dbReference type="AlphaFoldDB" id="A0A562KGB2"/>
<dbReference type="Proteomes" id="UP000316624">
    <property type="component" value="Unassembled WGS sequence"/>
</dbReference>
<keyword evidence="2" id="KW-1185">Reference proteome</keyword>
<dbReference type="EMBL" id="VLKK01000005">
    <property type="protein sequence ID" value="TWH94468.1"/>
    <property type="molecule type" value="Genomic_DNA"/>
</dbReference>
<gene>
    <name evidence="1" type="ORF">IQ35_01711</name>
</gene>
<dbReference type="RefSeq" id="WP_145072694.1">
    <property type="nucleotide sequence ID" value="NZ_JACIIY010000003.1"/>
</dbReference>
<protein>
    <submittedName>
        <fullName evidence="1">Uncharacterized protein</fullName>
    </submittedName>
</protein>
<sequence length="62" mass="6575">MSAITVDLSMQYCGSGTVGPHVLAEAETLRKTGRLPFMRLTIGQEDNLIAASTATIRKAALP</sequence>
<dbReference type="Gene3D" id="3.10.129.10">
    <property type="entry name" value="Hotdog Thioesterase"/>
    <property type="match status" value="1"/>
</dbReference>
<evidence type="ECO:0000313" key="2">
    <source>
        <dbReference type="Proteomes" id="UP000316624"/>
    </source>
</evidence>
<organism evidence="1 2">
    <name type="scientific">Sphingobium wenxiniae (strain DSM 21828 / CGMCC 1.7748 / JZ-1)</name>
    <dbReference type="NCBI Taxonomy" id="595605"/>
    <lineage>
        <taxon>Bacteria</taxon>
        <taxon>Pseudomonadati</taxon>
        <taxon>Pseudomonadota</taxon>
        <taxon>Alphaproteobacteria</taxon>
        <taxon>Sphingomonadales</taxon>
        <taxon>Sphingomonadaceae</taxon>
        <taxon>Sphingobium</taxon>
    </lineage>
</organism>
<name>A0A562KGB2_SPHWJ</name>
<proteinExistence type="predicted"/>